<dbReference type="SUPFAM" id="SSF52540">
    <property type="entry name" value="P-loop containing nucleoside triphosphate hydrolases"/>
    <property type="match status" value="1"/>
</dbReference>
<name>A0ABX5P7K5_9PROT</name>
<reference evidence="2 3" key="1">
    <citation type="submission" date="2017-06" db="EMBL/GenBank/DDBJ databases">
        <title>A draft genome sequence of Komagataeibacter nataicola LMG 1536.</title>
        <authorList>
            <person name="Skraban J."/>
            <person name="Cleenwerck I."/>
            <person name="Vandamme P."/>
            <person name="Trcek J."/>
        </authorList>
    </citation>
    <scope>NUCLEOTIDE SEQUENCE [LARGE SCALE GENOMIC DNA]</scope>
    <source>
        <strain evidence="2 3">LMG 1536</strain>
    </source>
</reference>
<proteinExistence type="predicted"/>
<dbReference type="Pfam" id="PF00004">
    <property type="entry name" value="AAA"/>
    <property type="match status" value="1"/>
</dbReference>
<dbReference type="InterPro" id="IPR027417">
    <property type="entry name" value="P-loop_NTPase"/>
</dbReference>
<dbReference type="Proteomes" id="UP000247512">
    <property type="component" value="Unassembled WGS sequence"/>
</dbReference>
<organism evidence="2 3">
    <name type="scientific">Komagataeibacter nataicola</name>
    <dbReference type="NCBI Taxonomy" id="265960"/>
    <lineage>
        <taxon>Bacteria</taxon>
        <taxon>Pseudomonadati</taxon>
        <taxon>Pseudomonadota</taxon>
        <taxon>Alphaproteobacteria</taxon>
        <taxon>Acetobacterales</taxon>
        <taxon>Acetobacteraceae</taxon>
        <taxon>Komagataeibacter</taxon>
    </lineage>
</organism>
<evidence type="ECO:0000313" key="2">
    <source>
        <dbReference type="EMBL" id="PYD65221.1"/>
    </source>
</evidence>
<protein>
    <recommendedName>
        <fullName evidence="1">AAA+ ATPase domain-containing protein</fullName>
    </recommendedName>
</protein>
<dbReference type="Gene3D" id="3.40.50.300">
    <property type="entry name" value="P-loop containing nucleotide triphosphate hydrolases"/>
    <property type="match status" value="1"/>
</dbReference>
<dbReference type="InterPro" id="IPR003593">
    <property type="entry name" value="AAA+_ATPase"/>
</dbReference>
<evidence type="ECO:0000259" key="1">
    <source>
        <dbReference type="SMART" id="SM00382"/>
    </source>
</evidence>
<dbReference type="EMBL" id="NIRT01000037">
    <property type="protein sequence ID" value="PYD65221.1"/>
    <property type="molecule type" value="Genomic_DNA"/>
</dbReference>
<sequence length="190" mass="21244">MAKLDLGGVLYPSTIAKDACDAFVRGDNKHLMLCGAHGTGKSFAAYQIALKLTETTDSANDIVLIQGTDTAAEISSKLAQLRLMTITGKCKVAIIDELDSATTAAMKQIVSFYNRDEKRDYKDRIAMIMTENDERPGNSQYQKLRDRFQFVRWDLPAKDEIKKHLVSSDPDKDACVDACRSFRDLERSLK</sequence>
<dbReference type="SMART" id="SM00382">
    <property type="entry name" value="AAA"/>
    <property type="match status" value="1"/>
</dbReference>
<feature type="domain" description="AAA+ ATPase" evidence="1">
    <location>
        <begin position="27"/>
        <end position="154"/>
    </location>
</feature>
<comment type="caution">
    <text evidence="2">The sequence shown here is derived from an EMBL/GenBank/DDBJ whole genome shotgun (WGS) entry which is preliminary data.</text>
</comment>
<dbReference type="RefSeq" id="WP_110571376.1">
    <property type="nucleotide sequence ID" value="NZ_CP134884.1"/>
</dbReference>
<gene>
    <name evidence="2" type="ORF">CDI09_14615</name>
</gene>
<keyword evidence="3" id="KW-1185">Reference proteome</keyword>
<accession>A0ABX5P7K5</accession>
<dbReference type="InterPro" id="IPR003959">
    <property type="entry name" value="ATPase_AAA_core"/>
</dbReference>
<evidence type="ECO:0000313" key="3">
    <source>
        <dbReference type="Proteomes" id="UP000247512"/>
    </source>
</evidence>